<evidence type="ECO:0000313" key="1">
    <source>
        <dbReference type="EMBL" id="CDS04081.1"/>
    </source>
</evidence>
<name>A0A077WAR0_9FUNG</name>
<dbReference type="AlphaFoldDB" id="A0A077WAR0"/>
<reference evidence="1" key="1">
    <citation type="journal article" date="2014" name="Genome Announc.">
        <title>De novo whole-genome sequence and genome annotation of Lichtheimia ramosa.</title>
        <authorList>
            <person name="Linde J."/>
            <person name="Schwartze V."/>
            <person name="Binder U."/>
            <person name="Lass-Florl C."/>
            <person name="Voigt K."/>
            <person name="Horn F."/>
        </authorList>
    </citation>
    <scope>NUCLEOTIDE SEQUENCE</scope>
    <source>
        <strain evidence="1">JMRC FSU:6197</strain>
    </source>
</reference>
<accession>A0A077WAR0</accession>
<proteinExistence type="predicted"/>
<organism evidence="1">
    <name type="scientific">Lichtheimia ramosa</name>
    <dbReference type="NCBI Taxonomy" id="688394"/>
    <lineage>
        <taxon>Eukaryota</taxon>
        <taxon>Fungi</taxon>
        <taxon>Fungi incertae sedis</taxon>
        <taxon>Mucoromycota</taxon>
        <taxon>Mucoromycotina</taxon>
        <taxon>Mucoromycetes</taxon>
        <taxon>Mucorales</taxon>
        <taxon>Lichtheimiaceae</taxon>
        <taxon>Lichtheimia</taxon>
    </lineage>
</organism>
<sequence>MQFTLTLSNAHYQSRVSSYVREHVGQELGSNISVTAYVGEEDMFEDYYQHPATLCDQMMKTMEMQHHLWREKCQTYAEGQGHALDIPRHPTGATMDHLGHHSSAEVYFEHG</sequence>
<gene>
    <name evidence="1" type="ORF">LRAMOSA07036</name>
</gene>
<protein>
    <submittedName>
        <fullName evidence="1">Uncharacterized protein</fullName>
    </submittedName>
</protein>
<dbReference type="OrthoDB" id="9996127at2759"/>
<dbReference type="EMBL" id="LK023314">
    <property type="protein sequence ID" value="CDS04081.1"/>
    <property type="molecule type" value="Genomic_DNA"/>
</dbReference>